<proteinExistence type="predicted"/>
<evidence type="ECO:0008006" key="2">
    <source>
        <dbReference type="Google" id="ProtNLM"/>
    </source>
</evidence>
<sequence>MSVYEDVILENCKFPYNFFKLVFFKYRECGFNSSCGDELTVYFNLIKKNVPIQVSFYGESCSIAKAYCSLVIKYLNKSSFIVVYPKINKVGLLFKGSGGGLLFKNDSIALVSKILKYPDRLKCGVLGFNTIDKLLQRYLLYIK</sequence>
<reference evidence="1" key="2">
    <citation type="submission" date="2023-06" db="EMBL/GenBank/DDBJ databases">
        <authorList>
            <person name="Williams T.J."/>
            <person name="Allen M.A."/>
            <person name="Ivanova N."/>
            <person name="Huntemann M."/>
            <person name="Haque S."/>
            <person name="Hancock A.M."/>
            <person name="Brazendale S."/>
            <person name="Cavicchioli R."/>
        </authorList>
    </citation>
    <scope>NUCLEOTIDE SEQUENCE</scope>
    <source>
        <strain evidence="1">MAG_Ga0307966_1000010</strain>
    </source>
</reference>
<dbReference type="AlphaFoldDB" id="A0AA51BL73"/>
<evidence type="ECO:0000313" key="1">
    <source>
        <dbReference type="EMBL" id="WMI30520.1"/>
    </source>
</evidence>
<gene>
    <name evidence="1" type="ORF">QTO32_00305</name>
</gene>
<reference evidence="1" key="1">
    <citation type="journal article" date="2021" name="Front. Microbiol.">
        <title>Genome Analysis of a Verrucomicrobial Endosymbiont With a Tiny Genome Discovered in an Antarctic Lake.</title>
        <authorList>
            <person name="Williams T.J."/>
            <person name="Allen M.A."/>
            <person name="Ivanova N."/>
            <person name="Huntemann M."/>
            <person name="Haque S."/>
            <person name="Hancock A.M."/>
            <person name="Brazendale S."/>
            <person name="Cavicchioli R."/>
        </authorList>
    </citation>
    <scope>NUCLEOTIDE SEQUENCE</scope>
    <source>
        <strain evidence="1">MAG_Ga0307966_1000010</strain>
    </source>
</reference>
<dbReference type="EMBL" id="CP128385">
    <property type="protein sequence ID" value="WMI30520.1"/>
    <property type="molecule type" value="Genomic_DNA"/>
</dbReference>
<dbReference type="Proteomes" id="UP001238843">
    <property type="component" value="Chromosome"/>
</dbReference>
<accession>A0AA51BL73</accession>
<organism evidence="1">
    <name type="scientific">Candidatus Organicella extenuata</name>
    <dbReference type="NCBI Taxonomy" id="2841811"/>
    <lineage>
        <taxon>Bacteria</taxon>
        <taxon>Pseudomonadati</taxon>
        <taxon>Verrucomicrobiota</taxon>
        <taxon>Candidatus Organicella</taxon>
    </lineage>
</organism>
<dbReference type="SUPFAM" id="SSF82649">
    <property type="entry name" value="SufE/NifU"/>
    <property type="match status" value="1"/>
</dbReference>
<name>A0AA51BL73_9BACT</name>
<dbReference type="Gene3D" id="3.90.1010.10">
    <property type="match status" value="1"/>
</dbReference>
<protein>
    <recommendedName>
        <fullName evidence="2">NIF system FeS cluster assembly NifU N-terminal domain-containing protein</fullName>
    </recommendedName>
</protein>